<keyword evidence="4" id="KW-0804">Transcription</keyword>
<dbReference type="InterPro" id="IPR005119">
    <property type="entry name" value="LysR_subst-bd"/>
</dbReference>
<dbReference type="FunFam" id="1.10.10.10:FF:000001">
    <property type="entry name" value="LysR family transcriptional regulator"/>
    <property type="match status" value="1"/>
</dbReference>
<dbReference type="SUPFAM" id="SSF53850">
    <property type="entry name" value="Periplasmic binding protein-like II"/>
    <property type="match status" value="1"/>
</dbReference>
<dbReference type="GO" id="GO:0003677">
    <property type="term" value="F:DNA binding"/>
    <property type="evidence" value="ECO:0007669"/>
    <property type="project" value="UniProtKB-KW"/>
</dbReference>
<dbReference type="GO" id="GO:0003700">
    <property type="term" value="F:DNA-binding transcription factor activity"/>
    <property type="evidence" value="ECO:0007669"/>
    <property type="project" value="InterPro"/>
</dbReference>
<dbReference type="GO" id="GO:0032993">
    <property type="term" value="C:protein-DNA complex"/>
    <property type="evidence" value="ECO:0007669"/>
    <property type="project" value="TreeGrafter"/>
</dbReference>
<dbReference type="InterPro" id="IPR036388">
    <property type="entry name" value="WH-like_DNA-bd_sf"/>
</dbReference>
<dbReference type="Pfam" id="PF03466">
    <property type="entry name" value="LysR_substrate"/>
    <property type="match status" value="1"/>
</dbReference>
<dbReference type="PANTHER" id="PTHR30346:SF30">
    <property type="entry name" value="SMALL NEUTRAL PROTEASE REGULATORY PROTEIN"/>
    <property type="match status" value="1"/>
</dbReference>
<comment type="similarity">
    <text evidence="1">Belongs to the LysR transcriptional regulatory family.</text>
</comment>
<dbReference type="STRING" id="735517.SAMN05444272_2053"/>
<keyword evidence="2" id="KW-0805">Transcription regulation</keyword>
<dbReference type="EMBL" id="FRBW01000002">
    <property type="protein sequence ID" value="SHM21129.1"/>
    <property type="molecule type" value="Genomic_DNA"/>
</dbReference>
<evidence type="ECO:0000256" key="2">
    <source>
        <dbReference type="ARBA" id="ARBA00023015"/>
    </source>
</evidence>
<proteinExistence type="inferred from homology"/>
<evidence type="ECO:0000256" key="4">
    <source>
        <dbReference type="ARBA" id="ARBA00023163"/>
    </source>
</evidence>
<gene>
    <name evidence="6" type="ORF">SAMN05444272_2053</name>
</gene>
<name>A0A1M7GZ34_9HYPH</name>
<sequence>MELRHIRYFLAVAEEQSFTRAAERLGIGQPPLSQQIKALEEEVGTRLFRRLSHGTELTAAGLAFQEKVAALPDIAVQAALLARKVAAGQSGTLRMGLTGTAALNPVIPACIRAYRAAYPDVDIEITEGNSVVLASALSEGKLDTAILRPSRFDPEELAEETLIEEGLFAALPEHHPLAETGGVIDLALLRDDAFILTPRDAGMSLHDAILKTCVEAGFNPKLGPPAPQIASILSLVAADLGVSLVPASMARLNVHGVALRPLKDAHDPVSLAVAWRRSPIAALPQNFVRIARATAASLTTSLE</sequence>
<dbReference type="InterPro" id="IPR036390">
    <property type="entry name" value="WH_DNA-bd_sf"/>
</dbReference>
<protein>
    <submittedName>
        <fullName evidence="6">DNA-binding transcriptional regulator, LysR family</fullName>
    </submittedName>
</protein>
<dbReference type="Pfam" id="PF00126">
    <property type="entry name" value="HTH_1"/>
    <property type="match status" value="1"/>
</dbReference>
<dbReference type="OrthoDB" id="9815174at2"/>
<organism evidence="6 7">
    <name type="scientific">Roseibium suaedae</name>
    <dbReference type="NCBI Taxonomy" id="735517"/>
    <lineage>
        <taxon>Bacteria</taxon>
        <taxon>Pseudomonadati</taxon>
        <taxon>Pseudomonadota</taxon>
        <taxon>Alphaproteobacteria</taxon>
        <taxon>Hyphomicrobiales</taxon>
        <taxon>Stappiaceae</taxon>
        <taxon>Roseibium</taxon>
    </lineage>
</organism>
<accession>A0A1M7GZ34</accession>
<dbReference type="Gene3D" id="1.10.10.10">
    <property type="entry name" value="Winged helix-like DNA-binding domain superfamily/Winged helix DNA-binding domain"/>
    <property type="match status" value="1"/>
</dbReference>
<reference evidence="6 7" key="1">
    <citation type="submission" date="2016-11" db="EMBL/GenBank/DDBJ databases">
        <authorList>
            <person name="Jaros S."/>
            <person name="Januszkiewicz K."/>
            <person name="Wedrychowicz H."/>
        </authorList>
    </citation>
    <scope>NUCLEOTIDE SEQUENCE [LARGE SCALE GENOMIC DNA]</scope>
    <source>
        <strain evidence="6 7">DSM 22153</strain>
    </source>
</reference>
<dbReference type="RefSeq" id="WP_073012597.1">
    <property type="nucleotide sequence ID" value="NZ_FRBW01000002.1"/>
</dbReference>
<dbReference type="Gene3D" id="3.40.190.10">
    <property type="entry name" value="Periplasmic binding protein-like II"/>
    <property type="match status" value="2"/>
</dbReference>
<feature type="domain" description="HTH lysR-type" evidence="5">
    <location>
        <begin position="1"/>
        <end position="58"/>
    </location>
</feature>
<evidence type="ECO:0000256" key="3">
    <source>
        <dbReference type="ARBA" id="ARBA00023125"/>
    </source>
</evidence>
<evidence type="ECO:0000313" key="6">
    <source>
        <dbReference type="EMBL" id="SHM21129.1"/>
    </source>
</evidence>
<keyword evidence="7" id="KW-1185">Reference proteome</keyword>
<keyword evidence="3 6" id="KW-0238">DNA-binding</keyword>
<dbReference type="InterPro" id="IPR000847">
    <property type="entry name" value="LysR_HTH_N"/>
</dbReference>
<evidence type="ECO:0000256" key="1">
    <source>
        <dbReference type="ARBA" id="ARBA00009437"/>
    </source>
</evidence>
<evidence type="ECO:0000313" key="7">
    <source>
        <dbReference type="Proteomes" id="UP000186002"/>
    </source>
</evidence>
<dbReference type="PROSITE" id="PS50931">
    <property type="entry name" value="HTH_LYSR"/>
    <property type="match status" value="1"/>
</dbReference>
<dbReference type="SUPFAM" id="SSF46785">
    <property type="entry name" value="Winged helix' DNA-binding domain"/>
    <property type="match status" value="1"/>
</dbReference>
<dbReference type="PANTHER" id="PTHR30346">
    <property type="entry name" value="TRANSCRIPTIONAL DUAL REGULATOR HCAR-RELATED"/>
    <property type="match status" value="1"/>
</dbReference>
<dbReference type="PRINTS" id="PR00039">
    <property type="entry name" value="HTHLYSR"/>
</dbReference>
<evidence type="ECO:0000259" key="5">
    <source>
        <dbReference type="PROSITE" id="PS50931"/>
    </source>
</evidence>
<dbReference type="AlphaFoldDB" id="A0A1M7GZ34"/>
<dbReference type="Proteomes" id="UP000186002">
    <property type="component" value="Unassembled WGS sequence"/>
</dbReference>